<evidence type="ECO:0000259" key="15">
    <source>
        <dbReference type="PROSITE" id="PS51198"/>
    </source>
</evidence>
<dbReference type="PROSITE" id="PS51217">
    <property type="entry name" value="UVRD_HELICASE_CTER"/>
    <property type="match status" value="1"/>
</dbReference>
<accession>A0A2N0UMI3</accession>
<dbReference type="GO" id="GO:0043138">
    <property type="term" value="F:3'-5' DNA helicase activity"/>
    <property type="evidence" value="ECO:0007669"/>
    <property type="project" value="UniProtKB-EC"/>
</dbReference>
<keyword evidence="4 14" id="KW-0378">Hydrolase</keyword>
<dbReference type="InterPro" id="IPR011604">
    <property type="entry name" value="PDDEXK-like_dom_sf"/>
</dbReference>
<dbReference type="EC" id="5.6.2.4" evidence="12"/>
<sequence length="1186" mass="134915">MSRNWTLQQKNAIYATDGSVLVSAAAGSGKTAVLVERVIQLITREKNPLDVDRLLIVTFTRAAAAEMRERIQAAVNKLLEDDPYNAHLLAQRQLLYSANISTIDSFCGDIVREYFHTLDVARDFRIADEGELEILRQEALNIVFEHFYDIEDKEFLCLLDVFAGKQGDQKLRETVLKISEFLTTQPFPDKWLDDMSEKYSETQISKSVWGNIIIDYARNAVLHAINLTENSLKRLSEDAKLYEKLSPLFEGDKAYFTLVQKKFAKSSWDEIVRAVSSFEVGRMTAPKGYKDNPIKVFVSSNRDEVKNTVKKLQSVFAMKEESIRKELSQLHKFITALFVLTREYDKKLSELKVKKNILSFADIESLTVKLLAKPDDENGYAKTVQAQEISNRFDAVMVDEFQDVNDVQDLIFKSVSKDESNLFVVGDVKQSIYGFRQAKPEIFIERKNEYRRFNENNTEYPATIILDRNFRSRFEVCDAVNFIFERIMTKETAKMEYNSDERLVNGAEFPDSNNCNFEISLLEAENSDSDKEEIEAKYITDKIHKMINSGFRVKDGDVMREASYGDFAIILRSPSGKATTYVNTLINSGIPAYSEKKSNFFEAVEIKIMLNFLRVIDNPGIDIPLLSVLCSPMYAFTPDELAEMRCDSRKISLYASVCKYADTNDKAKKFVDELKILRDCACTNSVDSLISKACEITGFMSISLAVSGNDSALRNLELLREYARSFEKNGYKTLSDFISYTDKLIANKTNLDAFSQNDGDTTNAVRVLSIHASKGLEFPVCFLADITHQFNKNDLKNDILLDSKAGIGIKVQRNGVVYNTFPRLATGLKIEENLIAEEMRVLYVALTRAKEKLICVGAVKKCYDYLERLYSKLVFESIIEPYAITSCQSYCDWICLCALVHPSLNNLRNDIMSGAKIIPYNGESDWKLQIIKREQSSDNENVFEDDITSVGLLQAVGVSDESFDYAKLLKKNLDFKYRNRDILSLPQKVSASDIAHSQNGDYFEKILSKPLFIAEQNSAPVARGTAHHKFLQYCNFEQARASLDTEIDRLLNDGKLTQEQVDMIDRKTLNEFLSTKLIDRIIASQLVMREKRFTARLKPSEVFDEYKGVKTDATVIIQGAVDLAFVEDGKLVIVDYKTDRVKDITKLAGLYKKQLDLYKSAMEQSEELTVKECILCSIHLGAYITV</sequence>
<dbReference type="GO" id="GO:0033202">
    <property type="term" value="C:DNA helicase complex"/>
    <property type="evidence" value="ECO:0007669"/>
    <property type="project" value="TreeGrafter"/>
</dbReference>
<keyword evidence="18" id="KW-1185">Reference proteome</keyword>
<evidence type="ECO:0000256" key="3">
    <source>
        <dbReference type="ARBA" id="ARBA00022763"/>
    </source>
</evidence>
<evidence type="ECO:0000256" key="10">
    <source>
        <dbReference type="ARBA" id="ARBA00023235"/>
    </source>
</evidence>
<evidence type="ECO:0000313" key="17">
    <source>
        <dbReference type="EMBL" id="PKD28195.1"/>
    </source>
</evidence>
<keyword evidence="5 14" id="KW-0347">Helicase</keyword>
<dbReference type="SUPFAM" id="SSF52540">
    <property type="entry name" value="P-loop containing nucleoside triphosphate hydrolases"/>
    <property type="match status" value="1"/>
</dbReference>
<keyword evidence="10" id="KW-0413">Isomerase</keyword>
<dbReference type="Proteomes" id="UP000233425">
    <property type="component" value="Unassembled WGS sequence"/>
</dbReference>
<evidence type="ECO:0000256" key="8">
    <source>
        <dbReference type="ARBA" id="ARBA00023125"/>
    </source>
</evidence>
<dbReference type="InterPro" id="IPR014152">
    <property type="entry name" value="AddA"/>
</dbReference>
<dbReference type="Gene3D" id="3.40.50.300">
    <property type="entry name" value="P-loop containing nucleotide triphosphate hydrolases"/>
    <property type="match status" value="4"/>
</dbReference>
<dbReference type="EMBL" id="NNSR01000063">
    <property type="protein sequence ID" value="PKD28195.1"/>
    <property type="molecule type" value="Genomic_DNA"/>
</dbReference>
<dbReference type="InterPro" id="IPR011335">
    <property type="entry name" value="Restrct_endonuc-II-like"/>
</dbReference>
<keyword evidence="1" id="KW-0540">Nuclease</keyword>
<keyword evidence="6" id="KW-0269">Exonuclease</keyword>
<evidence type="ECO:0000256" key="4">
    <source>
        <dbReference type="ARBA" id="ARBA00022801"/>
    </source>
</evidence>
<keyword evidence="7 14" id="KW-0067">ATP-binding</keyword>
<keyword evidence="2 14" id="KW-0547">Nucleotide-binding</keyword>
<dbReference type="InterPro" id="IPR027417">
    <property type="entry name" value="P-loop_NTPase"/>
</dbReference>
<dbReference type="GO" id="GO:0004527">
    <property type="term" value="F:exonuclease activity"/>
    <property type="evidence" value="ECO:0007669"/>
    <property type="project" value="UniProtKB-KW"/>
</dbReference>
<dbReference type="GO" id="GO:0005829">
    <property type="term" value="C:cytosol"/>
    <property type="evidence" value="ECO:0007669"/>
    <property type="project" value="TreeGrafter"/>
</dbReference>
<dbReference type="GO" id="GO:0000725">
    <property type="term" value="P:recombinational repair"/>
    <property type="evidence" value="ECO:0007669"/>
    <property type="project" value="TreeGrafter"/>
</dbReference>
<dbReference type="PANTHER" id="PTHR11070:SF48">
    <property type="entry name" value="ATP-DEPENDENT HELICASE_NUCLEASE SUBUNIT A"/>
    <property type="match status" value="1"/>
</dbReference>
<dbReference type="Gene3D" id="3.90.320.10">
    <property type="match status" value="1"/>
</dbReference>
<evidence type="ECO:0000259" key="16">
    <source>
        <dbReference type="PROSITE" id="PS51217"/>
    </source>
</evidence>
<dbReference type="InterPro" id="IPR014017">
    <property type="entry name" value="DNA_helicase_UvrD-like_C"/>
</dbReference>
<feature type="binding site" evidence="14">
    <location>
        <begin position="24"/>
        <end position="31"/>
    </location>
    <ligand>
        <name>ATP</name>
        <dbReference type="ChEBI" id="CHEBI:30616"/>
    </ligand>
</feature>
<dbReference type="InterPro" id="IPR014016">
    <property type="entry name" value="UvrD-like_ATP-bd"/>
</dbReference>
<keyword evidence="3" id="KW-0227">DNA damage</keyword>
<dbReference type="GO" id="GO:0006302">
    <property type="term" value="P:double-strand break repair"/>
    <property type="evidence" value="ECO:0007669"/>
    <property type="project" value="InterPro"/>
</dbReference>
<dbReference type="AlphaFoldDB" id="A0A2N0UMI3"/>
<evidence type="ECO:0000256" key="14">
    <source>
        <dbReference type="PROSITE-ProRule" id="PRU00560"/>
    </source>
</evidence>
<dbReference type="GO" id="GO:0016887">
    <property type="term" value="F:ATP hydrolysis activity"/>
    <property type="evidence" value="ECO:0007669"/>
    <property type="project" value="RHEA"/>
</dbReference>
<evidence type="ECO:0000313" key="18">
    <source>
        <dbReference type="Proteomes" id="UP000233425"/>
    </source>
</evidence>
<dbReference type="InterPro" id="IPR000212">
    <property type="entry name" value="DNA_helicase_UvrD/REP"/>
</dbReference>
<keyword evidence="9" id="KW-0234">DNA repair</keyword>
<dbReference type="PANTHER" id="PTHR11070">
    <property type="entry name" value="UVRD / RECB / PCRA DNA HELICASE FAMILY MEMBER"/>
    <property type="match status" value="1"/>
</dbReference>
<dbReference type="PROSITE" id="PS51198">
    <property type="entry name" value="UVRD_HELICASE_ATP_BIND"/>
    <property type="match status" value="1"/>
</dbReference>
<evidence type="ECO:0000256" key="11">
    <source>
        <dbReference type="ARBA" id="ARBA00034617"/>
    </source>
</evidence>
<name>A0A2N0UMI3_9FIRM</name>
<feature type="domain" description="UvrD-like helicase C-terminal" evidence="16">
    <location>
        <begin position="488"/>
        <end position="775"/>
    </location>
</feature>
<evidence type="ECO:0000256" key="7">
    <source>
        <dbReference type="ARBA" id="ARBA00022840"/>
    </source>
</evidence>
<comment type="catalytic activity">
    <reaction evidence="11">
        <text>Couples ATP hydrolysis with the unwinding of duplex DNA by translocating in the 3'-5' direction.</text>
        <dbReference type="EC" id="5.6.2.4"/>
    </reaction>
</comment>
<keyword evidence="8" id="KW-0238">DNA-binding</keyword>
<evidence type="ECO:0000256" key="9">
    <source>
        <dbReference type="ARBA" id="ARBA00023204"/>
    </source>
</evidence>
<organism evidence="17 18">
    <name type="scientific">Ruminococcus bromii</name>
    <dbReference type="NCBI Taxonomy" id="40518"/>
    <lineage>
        <taxon>Bacteria</taxon>
        <taxon>Bacillati</taxon>
        <taxon>Bacillota</taxon>
        <taxon>Clostridia</taxon>
        <taxon>Eubacteriales</taxon>
        <taxon>Oscillospiraceae</taxon>
        <taxon>Ruminococcus</taxon>
    </lineage>
</organism>
<evidence type="ECO:0000256" key="5">
    <source>
        <dbReference type="ARBA" id="ARBA00022806"/>
    </source>
</evidence>
<evidence type="ECO:0000256" key="6">
    <source>
        <dbReference type="ARBA" id="ARBA00022839"/>
    </source>
</evidence>
<comment type="caution">
    <text evidence="17">The sequence shown here is derived from an EMBL/GenBank/DDBJ whole genome shotgun (WGS) entry which is preliminary data.</text>
</comment>
<gene>
    <name evidence="17" type="primary">addA</name>
    <name evidence="17" type="ORF">RBATCC27255_01247</name>
</gene>
<comment type="catalytic activity">
    <reaction evidence="13">
        <text>ATP + H2O = ADP + phosphate + H(+)</text>
        <dbReference type="Rhea" id="RHEA:13065"/>
        <dbReference type="ChEBI" id="CHEBI:15377"/>
        <dbReference type="ChEBI" id="CHEBI:15378"/>
        <dbReference type="ChEBI" id="CHEBI:30616"/>
        <dbReference type="ChEBI" id="CHEBI:43474"/>
        <dbReference type="ChEBI" id="CHEBI:456216"/>
        <dbReference type="EC" id="5.6.2.4"/>
    </reaction>
</comment>
<evidence type="ECO:0000256" key="1">
    <source>
        <dbReference type="ARBA" id="ARBA00022722"/>
    </source>
</evidence>
<dbReference type="SUPFAM" id="SSF52980">
    <property type="entry name" value="Restriction endonuclease-like"/>
    <property type="match status" value="1"/>
</dbReference>
<feature type="domain" description="UvrD-like helicase ATP-binding" evidence="15">
    <location>
        <begin position="3"/>
        <end position="473"/>
    </location>
</feature>
<dbReference type="Pfam" id="PF12705">
    <property type="entry name" value="PDDEXK_1"/>
    <property type="match status" value="1"/>
</dbReference>
<reference evidence="17" key="1">
    <citation type="journal article" date="2018" name="Environ. Microbiol.">
        <title>Sporulation capability and amylosome conservation among diverse human colonic and rumen isolates of the keystone starch-degrader Ruminococcus bromii.</title>
        <authorList>
            <person name="Mukhopadhya I."/>
            <person name="Morais S."/>
            <person name="Laverde-Gomez J."/>
            <person name="Sheridan P.O."/>
            <person name="Walker A.W."/>
            <person name="Kelly W."/>
            <person name="Klieve A.V."/>
            <person name="Ouwerkerk D."/>
            <person name="Duncan S.H."/>
            <person name="Louis P."/>
            <person name="Koropatkin N."/>
            <person name="Cockburn D."/>
            <person name="Kibler R."/>
            <person name="Cooper P.J."/>
            <person name="Sandoval C."/>
            <person name="Crost E."/>
            <person name="Juge N."/>
            <person name="Bayer E.A."/>
            <person name="Flint H.J."/>
        </authorList>
    </citation>
    <scope>NUCLEOTIDE SEQUENCE [LARGE SCALE GENOMIC DNA]</scope>
    <source>
        <strain evidence="17">ATCC 27255</strain>
    </source>
</reference>
<proteinExistence type="predicted"/>
<protein>
    <recommendedName>
        <fullName evidence="12">DNA 3'-5' helicase</fullName>
        <ecNumber evidence="12">5.6.2.4</ecNumber>
    </recommendedName>
</protein>
<dbReference type="InterPro" id="IPR038726">
    <property type="entry name" value="PDDEXK_AddAB-type"/>
</dbReference>
<dbReference type="RefSeq" id="WP_101029241.1">
    <property type="nucleotide sequence ID" value="NZ_CABMMZ010000063.1"/>
</dbReference>
<dbReference type="Pfam" id="PF13361">
    <property type="entry name" value="UvrD_C"/>
    <property type="match status" value="1"/>
</dbReference>
<evidence type="ECO:0000256" key="13">
    <source>
        <dbReference type="ARBA" id="ARBA00048988"/>
    </source>
</evidence>
<dbReference type="GO" id="GO:0003677">
    <property type="term" value="F:DNA binding"/>
    <property type="evidence" value="ECO:0007669"/>
    <property type="project" value="UniProtKB-KW"/>
</dbReference>
<dbReference type="CDD" id="cd17932">
    <property type="entry name" value="DEXQc_UvrD"/>
    <property type="match status" value="1"/>
</dbReference>
<evidence type="ECO:0000256" key="12">
    <source>
        <dbReference type="ARBA" id="ARBA00034808"/>
    </source>
</evidence>
<evidence type="ECO:0000256" key="2">
    <source>
        <dbReference type="ARBA" id="ARBA00022741"/>
    </source>
</evidence>
<dbReference type="Pfam" id="PF00580">
    <property type="entry name" value="UvrD-helicase"/>
    <property type="match status" value="1"/>
</dbReference>
<dbReference type="GO" id="GO:0005524">
    <property type="term" value="F:ATP binding"/>
    <property type="evidence" value="ECO:0007669"/>
    <property type="project" value="UniProtKB-UniRule"/>
</dbReference>
<dbReference type="NCBIfam" id="TIGR02785">
    <property type="entry name" value="addA_Gpos"/>
    <property type="match status" value="1"/>
</dbReference>